<sequence length="296" mass="33394">MSFSSQVKNELVKTEYEQPCCKRALLYGLSLFGKSFSENSVSLQTENEPTALLFQSLTKEIFNIEAAVVPSPRGRNFTASVLNKTDAQKLFRSFGHSGAESLKIDHTNFRCDHCSNAFLAGVFLACGTLSDPKKDYHLEFSVPYYNLSKSLFTLLQEMELGPKYTNRKGYNIVYFKESEAIENCLYMMGASGSMFEMMNIKIFKDFRNKANRQANCETANINKMVNAVAVQITAIEKIWRLKGKKYLSEGLETAAELRYENPDSSLAELAELYPGQISRSGLNHRLKRIVDIANSL</sequence>
<protein>
    <recommendedName>
        <fullName evidence="4">Probable cell division protein WhiA</fullName>
    </recommendedName>
</protein>
<evidence type="ECO:0000256" key="1">
    <source>
        <dbReference type="ARBA" id="ARBA00022618"/>
    </source>
</evidence>
<evidence type="ECO:0000256" key="2">
    <source>
        <dbReference type="ARBA" id="ARBA00023125"/>
    </source>
</evidence>
<accession>A0A9D1RDN2</accession>
<reference evidence="7" key="1">
    <citation type="journal article" date="2021" name="PeerJ">
        <title>Extensive microbial diversity within the chicken gut microbiome revealed by metagenomics and culture.</title>
        <authorList>
            <person name="Gilroy R."/>
            <person name="Ravi A."/>
            <person name="Getino M."/>
            <person name="Pursley I."/>
            <person name="Horton D.L."/>
            <person name="Alikhan N.F."/>
            <person name="Baker D."/>
            <person name="Gharbi K."/>
            <person name="Hall N."/>
            <person name="Watson M."/>
            <person name="Adriaenssens E.M."/>
            <person name="Foster-Nyarko E."/>
            <person name="Jarju S."/>
            <person name="Secka A."/>
            <person name="Antonio M."/>
            <person name="Oren A."/>
            <person name="Chaudhuri R.R."/>
            <person name="La Ragione R."/>
            <person name="Hildebrand F."/>
            <person name="Pallen M.J."/>
        </authorList>
    </citation>
    <scope>NUCLEOTIDE SEQUENCE</scope>
    <source>
        <strain evidence="7">421</strain>
    </source>
</reference>
<evidence type="ECO:0000259" key="5">
    <source>
        <dbReference type="Pfam" id="PF02650"/>
    </source>
</evidence>
<evidence type="ECO:0000259" key="6">
    <source>
        <dbReference type="Pfam" id="PF14527"/>
    </source>
</evidence>
<keyword evidence="2 4" id="KW-0238">DNA-binding</keyword>
<dbReference type="NCBIfam" id="TIGR00647">
    <property type="entry name" value="DNA_bind_WhiA"/>
    <property type="match status" value="1"/>
</dbReference>
<organism evidence="7 8">
    <name type="scientific">Candidatus Eubacterium faecipullorum</name>
    <dbReference type="NCBI Taxonomy" id="2838571"/>
    <lineage>
        <taxon>Bacteria</taxon>
        <taxon>Bacillati</taxon>
        <taxon>Bacillota</taxon>
        <taxon>Clostridia</taxon>
        <taxon>Eubacteriales</taxon>
        <taxon>Eubacteriaceae</taxon>
        <taxon>Eubacterium</taxon>
    </lineage>
</organism>
<feature type="domain" description="Sporulation regulator WhiA C-terminal" evidence="5">
    <location>
        <begin position="210"/>
        <end position="293"/>
    </location>
</feature>
<dbReference type="GO" id="GO:0043937">
    <property type="term" value="P:regulation of sporulation"/>
    <property type="evidence" value="ECO:0007669"/>
    <property type="project" value="InterPro"/>
</dbReference>
<dbReference type="AlphaFoldDB" id="A0A9D1RDN2"/>
<dbReference type="SUPFAM" id="SSF55608">
    <property type="entry name" value="Homing endonucleases"/>
    <property type="match status" value="1"/>
</dbReference>
<proteinExistence type="inferred from homology"/>
<dbReference type="Pfam" id="PF02650">
    <property type="entry name" value="HTH_WhiA"/>
    <property type="match status" value="1"/>
</dbReference>
<evidence type="ECO:0000313" key="7">
    <source>
        <dbReference type="EMBL" id="HIW85734.1"/>
    </source>
</evidence>
<comment type="caution">
    <text evidence="7">The sequence shown here is derived from an EMBL/GenBank/DDBJ whole genome shotgun (WGS) entry which is preliminary data.</text>
</comment>
<dbReference type="Proteomes" id="UP000824205">
    <property type="component" value="Unassembled WGS sequence"/>
</dbReference>
<keyword evidence="1 4" id="KW-0132">Cell division</keyword>
<dbReference type="InterPro" id="IPR003802">
    <property type="entry name" value="Sporulation_regulator_WhiA"/>
</dbReference>
<comment type="similarity">
    <text evidence="4">Belongs to the WhiA family.</text>
</comment>
<dbReference type="HAMAP" id="MF_01420">
    <property type="entry name" value="HTH_type_WhiA"/>
    <property type="match status" value="1"/>
</dbReference>
<reference evidence="7" key="2">
    <citation type="submission" date="2021-04" db="EMBL/GenBank/DDBJ databases">
        <authorList>
            <person name="Gilroy R."/>
        </authorList>
    </citation>
    <scope>NUCLEOTIDE SEQUENCE</scope>
    <source>
        <strain evidence="7">421</strain>
    </source>
</reference>
<gene>
    <name evidence="4 7" type="primary">whiA</name>
    <name evidence="7" type="ORF">IAA48_04490</name>
</gene>
<dbReference type="Gene3D" id="3.10.28.10">
    <property type="entry name" value="Homing endonucleases"/>
    <property type="match status" value="1"/>
</dbReference>
<evidence type="ECO:0000313" key="8">
    <source>
        <dbReference type="Proteomes" id="UP000824205"/>
    </source>
</evidence>
<dbReference type="InterPro" id="IPR027434">
    <property type="entry name" value="Homing_endonucl"/>
</dbReference>
<feature type="domain" description="WhiA LAGLIDADG-like" evidence="6">
    <location>
        <begin position="116"/>
        <end position="207"/>
    </location>
</feature>
<dbReference type="PANTHER" id="PTHR37307:SF1">
    <property type="entry name" value="CELL DIVISION PROTEIN WHIA-RELATED"/>
    <property type="match status" value="1"/>
</dbReference>
<name>A0A9D1RDN2_9FIRM</name>
<evidence type="ECO:0000256" key="4">
    <source>
        <dbReference type="HAMAP-Rule" id="MF_01420"/>
    </source>
</evidence>
<keyword evidence="3 4" id="KW-0131">Cell cycle</keyword>
<dbReference type="InterPro" id="IPR023054">
    <property type="entry name" value="Sporulation_regulator_WhiA_C"/>
</dbReference>
<dbReference type="Pfam" id="PF14527">
    <property type="entry name" value="LAGLIDADG_WhiA"/>
    <property type="match status" value="1"/>
</dbReference>
<evidence type="ECO:0000256" key="3">
    <source>
        <dbReference type="ARBA" id="ARBA00023306"/>
    </source>
</evidence>
<dbReference type="InterPro" id="IPR039518">
    <property type="entry name" value="WhiA_LAGLIDADG_dom"/>
</dbReference>
<comment type="function">
    <text evidence="4">Involved in cell division and chromosome segregation.</text>
</comment>
<dbReference type="GO" id="GO:0051301">
    <property type="term" value="P:cell division"/>
    <property type="evidence" value="ECO:0007669"/>
    <property type="project" value="UniProtKB-UniRule"/>
</dbReference>
<dbReference type="PANTHER" id="PTHR37307">
    <property type="entry name" value="CELL DIVISION PROTEIN WHIA-RELATED"/>
    <property type="match status" value="1"/>
</dbReference>
<dbReference type="EMBL" id="DXGE01000019">
    <property type="protein sequence ID" value="HIW85734.1"/>
    <property type="molecule type" value="Genomic_DNA"/>
</dbReference>
<dbReference type="GO" id="GO:0003677">
    <property type="term" value="F:DNA binding"/>
    <property type="evidence" value="ECO:0007669"/>
    <property type="project" value="UniProtKB-UniRule"/>
</dbReference>